<organism evidence="2 3">
    <name type="scientific">Rothia kristinae</name>
    <dbReference type="NCBI Taxonomy" id="37923"/>
    <lineage>
        <taxon>Bacteria</taxon>
        <taxon>Bacillati</taxon>
        <taxon>Actinomycetota</taxon>
        <taxon>Actinomycetes</taxon>
        <taxon>Micrococcales</taxon>
        <taxon>Micrococcaceae</taxon>
        <taxon>Rothia</taxon>
    </lineage>
</organism>
<dbReference type="SUPFAM" id="SSF47413">
    <property type="entry name" value="lambda repressor-like DNA-binding domains"/>
    <property type="match status" value="1"/>
</dbReference>
<dbReference type="Proteomes" id="UP000595221">
    <property type="component" value="Chromosome"/>
</dbReference>
<dbReference type="Gene3D" id="1.10.260.40">
    <property type="entry name" value="lambda repressor-like DNA-binding domains"/>
    <property type="match status" value="1"/>
</dbReference>
<gene>
    <name evidence="2" type="ORF">I6H58_07660</name>
</gene>
<dbReference type="InterPro" id="IPR010982">
    <property type="entry name" value="Lambda_DNA-bd_dom_sf"/>
</dbReference>
<proteinExistence type="predicted"/>
<dbReference type="SMART" id="SM00530">
    <property type="entry name" value="HTH_XRE"/>
    <property type="match status" value="1"/>
</dbReference>
<dbReference type="AlphaFoldDB" id="A0A7T4T3R0"/>
<dbReference type="GO" id="GO:0003677">
    <property type="term" value="F:DNA binding"/>
    <property type="evidence" value="ECO:0007669"/>
    <property type="project" value="InterPro"/>
</dbReference>
<accession>A0A7T4T3R0</accession>
<reference evidence="2 3" key="1">
    <citation type="submission" date="2020-12" db="EMBL/GenBank/DDBJ databases">
        <title>FDA dAtabase for Regulatory Grade micrObial Sequences (FDA-ARGOS): Supporting development and validation of Infectious Disease Dx tests.</title>
        <authorList>
            <person name="Sproer C."/>
            <person name="Gronow S."/>
            <person name="Severitt S."/>
            <person name="Schroder I."/>
            <person name="Tallon L."/>
            <person name="Sadzewicz L."/>
            <person name="Zhao X."/>
            <person name="Boylan J."/>
            <person name="Ott S."/>
            <person name="Bowen H."/>
            <person name="Vavikolanu K."/>
            <person name="Mehta A."/>
            <person name="Aluvathingal J."/>
            <person name="Nadendla S."/>
            <person name="Lowell S."/>
            <person name="Myers T."/>
            <person name="Yan Y."/>
            <person name="Sichtig H."/>
        </authorList>
    </citation>
    <scope>NUCLEOTIDE SEQUENCE [LARGE SCALE GENOMIC DNA]</scope>
    <source>
        <strain evidence="2 3">FDAARGOS_1001</strain>
    </source>
</reference>
<dbReference type="InterPro" id="IPR001387">
    <property type="entry name" value="Cro/C1-type_HTH"/>
</dbReference>
<evidence type="ECO:0000259" key="1">
    <source>
        <dbReference type="PROSITE" id="PS50943"/>
    </source>
</evidence>
<dbReference type="CDD" id="cd00093">
    <property type="entry name" value="HTH_XRE"/>
    <property type="match status" value="1"/>
</dbReference>
<evidence type="ECO:0000313" key="3">
    <source>
        <dbReference type="Proteomes" id="UP000595221"/>
    </source>
</evidence>
<name>A0A7T4T3R0_9MICC</name>
<dbReference type="Pfam" id="PF13560">
    <property type="entry name" value="HTH_31"/>
    <property type="match status" value="1"/>
</dbReference>
<feature type="domain" description="HTH cro/C1-type" evidence="1">
    <location>
        <begin position="13"/>
        <end position="67"/>
    </location>
</feature>
<evidence type="ECO:0000313" key="2">
    <source>
        <dbReference type="EMBL" id="QQC58847.1"/>
    </source>
</evidence>
<sequence>MGVDFAVELGRSVRQARRRYRLTQQQLADLVGISDKTLRDIERGRPGPSFASAVAAAEAVGLELSIR</sequence>
<protein>
    <submittedName>
        <fullName evidence="2">Helix-turn-helix domain-containing protein</fullName>
    </submittedName>
</protein>
<dbReference type="EMBL" id="CP066078">
    <property type="protein sequence ID" value="QQC58847.1"/>
    <property type="molecule type" value="Genomic_DNA"/>
</dbReference>
<dbReference type="PROSITE" id="PS50943">
    <property type="entry name" value="HTH_CROC1"/>
    <property type="match status" value="1"/>
</dbReference>